<accession>R4WXL2</accession>
<dbReference type="PANTHER" id="PTHR40036:SF1">
    <property type="entry name" value="MACROCIN O-METHYLTRANSFERASE"/>
    <property type="match status" value="1"/>
</dbReference>
<evidence type="ECO:0000313" key="2">
    <source>
        <dbReference type="Proteomes" id="UP000013966"/>
    </source>
</evidence>
<dbReference type="Gene3D" id="3.40.50.150">
    <property type="entry name" value="Vaccinia Virus protein VP39"/>
    <property type="match status" value="1"/>
</dbReference>
<dbReference type="EMBL" id="AP013058">
    <property type="protein sequence ID" value="BAN22762.1"/>
    <property type="molecule type" value="Genomic_DNA"/>
</dbReference>
<keyword evidence="2" id="KW-1185">Reference proteome</keyword>
<organism evidence="1 2">
    <name type="scientific">Caballeronia insecticola</name>
    <dbReference type="NCBI Taxonomy" id="758793"/>
    <lineage>
        <taxon>Bacteria</taxon>
        <taxon>Pseudomonadati</taxon>
        <taxon>Pseudomonadota</taxon>
        <taxon>Betaproteobacteria</taxon>
        <taxon>Burkholderiales</taxon>
        <taxon>Burkholderiaceae</taxon>
        <taxon>Caballeronia</taxon>
    </lineage>
</organism>
<sequence length="238" mass="26270">MENQVLQAIARLFSSTPAPLAASEVASSKLTYLPEAKLENISRSIDEVQRTGVRGAFVEFGVALGGSGIFICRKMDRRRKFIGFDLFGMIPAPGAKDDEKSHQRYAIIASGKSDGIGGDRYYGYEPDLLGKVKESFASYGAPVDGRRIRLIPGLFEETLPKTNLGDIAFAHIDCDWFDPVTLCLETVYKNLSIGGVIILDDYNDYGGCKRATDEFLGRHRDIKLLDSTHNAVLRREAI</sequence>
<dbReference type="AlphaFoldDB" id="R4WXL2"/>
<name>R4WXL2_9BURK</name>
<protein>
    <submittedName>
        <fullName evidence="1">Asparagine synthase (Glutamine-hydrolyzing) putative</fullName>
    </submittedName>
</protein>
<proteinExistence type="predicted"/>
<dbReference type="PANTHER" id="PTHR40036">
    <property type="entry name" value="MACROCIN O-METHYLTRANSFERASE"/>
    <property type="match status" value="1"/>
</dbReference>
<dbReference type="KEGG" id="buo:BRPE64_ACDS10080"/>
<dbReference type="InterPro" id="IPR029063">
    <property type="entry name" value="SAM-dependent_MTases_sf"/>
</dbReference>
<dbReference type="Proteomes" id="UP000013966">
    <property type="component" value="Chromosome 1"/>
</dbReference>
<reference evidence="1 2" key="2">
    <citation type="journal article" date="2018" name="Int. J. Syst. Evol. Microbiol.">
        <title>Burkholderia insecticola sp. nov., a gut symbiotic bacterium of the bean bug Riptortus pedestris.</title>
        <authorList>
            <person name="Takeshita K."/>
            <person name="Tamaki H."/>
            <person name="Ohbayashi T."/>
            <person name="Meng X.-Y."/>
            <person name="Sone T."/>
            <person name="Mitani Y."/>
            <person name="Peeters C."/>
            <person name="Kikuchi Y."/>
            <person name="Vandamme P."/>
        </authorList>
    </citation>
    <scope>NUCLEOTIDE SEQUENCE [LARGE SCALE GENOMIC DNA]</scope>
    <source>
        <strain evidence="1">RPE64</strain>
    </source>
</reference>
<reference evidence="1 2" key="1">
    <citation type="journal article" date="2013" name="Genome Announc.">
        <title>Complete Genome Sequence of Burkholderia sp. Strain RPE64, Bacterial Symbiont of the Bean Bug Riptortus pedestris.</title>
        <authorList>
            <person name="Shibata T.F."/>
            <person name="Maeda T."/>
            <person name="Nikoh N."/>
            <person name="Yamaguchi K."/>
            <person name="Oshima K."/>
            <person name="Hattori M."/>
            <person name="Nishiyama T."/>
            <person name="Hasebe M."/>
            <person name="Fukatsu T."/>
            <person name="Kikuchi Y."/>
            <person name="Shigenobu S."/>
        </authorList>
    </citation>
    <scope>NUCLEOTIDE SEQUENCE [LARGE SCALE GENOMIC DNA]</scope>
</reference>
<evidence type="ECO:0000313" key="1">
    <source>
        <dbReference type="EMBL" id="BAN22762.1"/>
    </source>
</evidence>
<dbReference type="InterPro" id="IPR008884">
    <property type="entry name" value="TylF_MeTrfase"/>
</dbReference>
<dbReference type="HOGENOM" id="CLU_062821_2_0_4"/>
<dbReference type="Pfam" id="PF05711">
    <property type="entry name" value="TylF"/>
    <property type="match status" value="2"/>
</dbReference>
<gene>
    <name evidence="1" type="ORF">BRPE64_ACDS10080</name>
</gene>
<dbReference type="SUPFAM" id="SSF53335">
    <property type="entry name" value="S-adenosyl-L-methionine-dependent methyltransferases"/>
    <property type="match status" value="1"/>
</dbReference>